<dbReference type="GO" id="GO:0016853">
    <property type="term" value="F:isomerase activity"/>
    <property type="evidence" value="ECO:0007669"/>
    <property type="project" value="UniProtKB-KW"/>
</dbReference>
<feature type="non-terminal residue" evidence="2">
    <location>
        <position position="99"/>
    </location>
</feature>
<dbReference type="EMBL" id="WISP01000227">
    <property type="protein sequence ID" value="MQW08791.1"/>
    <property type="molecule type" value="Genomic_DNA"/>
</dbReference>
<proteinExistence type="predicted"/>
<evidence type="ECO:0000313" key="2">
    <source>
        <dbReference type="EMBL" id="MQW08791.1"/>
    </source>
</evidence>
<name>A0A6A8A4I8_RHIML</name>
<dbReference type="Gene3D" id="2.60.120.10">
    <property type="entry name" value="Jelly Rolls"/>
    <property type="match status" value="1"/>
</dbReference>
<sequence length="99" mass="11246">MSDHPHHHGHDHHAEDRWKHNGVRVIKGDRLDDNTAQTPGMYRQAAINHARVGAQKIWAGTVAIEPNAKTGVHHHGPLESVIFVVRGKARMRWGDRLEY</sequence>
<dbReference type="InterPro" id="IPR052535">
    <property type="entry name" value="Bacilysin_H2HPP_isomerase"/>
</dbReference>
<dbReference type="PANTHER" id="PTHR40112">
    <property type="entry name" value="H2HPP ISOMERASE"/>
    <property type="match status" value="1"/>
</dbReference>
<comment type="caution">
    <text evidence="2">The sequence shown here is derived from an EMBL/GenBank/DDBJ whole genome shotgun (WGS) entry which is preliminary data.</text>
</comment>
<dbReference type="InterPro" id="IPR014710">
    <property type="entry name" value="RmlC-like_jellyroll"/>
</dbReference>
<evidence type="ECO:0000256" key="1">
    <source>
        <dbReference type="SAM" id="MobiDB-lite"/>
    </source>
</evidence>
<dbReference type="PANTHER" id="PTHR40112:SF1">
    <property type="entry name" value="H2HPP ISOMERASE"/>
    <property type="match status" value="1"/>
</dbReference>
<reference evidence="2" key="1">
    <citation type="journal article" date="2013" name="Genome Biol.">
        <title>Comparative genomics of the core and accessory genomes of 48 Sinorhizobium strains comprising five genospecies.</title>
        <authorList>
            <person name="Sugawara M."/>
            <person name="Epstein B."/>
            <person name="Badgley B.D."/>
            <person name="Unno T."/>
            <person name="Xu L."/>
            <person name="Reese J."/>
            <person name="Gyaneshwar P."/>
            <person name="Denny R."/>
            <person name="Mudge J."/>
            <person name="Bharti A.K."/>
            <person name="Farmer A.D."/>
            <person name="May G.D."/>
            <person name="Woodward J.E."/>
            <person name="Medigue C."/>
            <person name="Vallenet D."/>
            <person name="Lajus A."/>
            <person name="Rouy Z."/>
            <person name="Martinez-Vaz B."/>
            <person name="Tiffin P."/>
            <person name="Young N.D."/>
            <person name="Sadowsky M.J."/>
        </authorList>
    </citation>
    <scope>NUCLEOTIDE SEQUENCE</scope>
    <source>
        <strain evidence="2">M30</strain>
    </source>
</reference>
<dbReference type="InterPro" id="IPR011051">
    <property type="entry name" value="RmlC_Cupin_sf"/>
</dbReference>
<feature type="compositionally biased region" description="Basic residues" evidence="1">
    <location>
        <begin position="1"/>
        <end position="11"/>
    </location>
</feature>
<keyword evidence="2" id="KW-0413">Isomerase</keyword>
<gene>
    <name evidence="2" type="ORF">GHK45_35245</name>
</gene>
<dbReference type="SUPFAM" id="SSF51182">
    <property type="entry name" value="RmlC-like cupins"/>
    <property type="match status" value="1"/>
</dbReference>
<organism evidence="2">
    <name type="scientific">Rhizobium meliloti</name>
    <name type="common">Ensifer meliloti</name>
    <name type="synonym">Sinorhizobium meliloti</name>
    <dbReference type="NCBI Taxonomy" id="382"/>
    <lineage>
        <taxon>Bacteria</taxon>
        <taxon>Pseudomonadati</taxon>
        <taxon>Pseudomonadota</taxon>
        <taxon>Alphaproteobacteria</taxon>
        <taxon>Hyphomicrobiales</taxon>
        <taxon>Rhizobiaceae</taxon>
        <taxon>Sinorhizobium/Ensifer group</taxon>
        <taxon>Sinorhizobium</taxon>
    </lineage>
</organism>
<dbReference type="AlphaFoldDB" id="A0A6A8A4I8"/>
<feature type="region of interest" description="Disordered" evidence="1">
    <location>
        <begin position="1"/>
        <end position="23"/>
    </location>
</feature>
<accession>A0A6A8A4I8</accession>
<protein>
    <submittedName>
        <fullName evidence="2">Mannose-6-phosphate isomerase</fullName>
    </submittedName>
</protein>